<evidence type="ECO:0000313" key="3">
    <source>
        <dbReference type="Proteomes" id="UP000749646"/>
    </source>
</evidence>
<protein>
    <submittedName>
        <fullName evidence="2">Uncharacterized protein</fullName>
    </submittedName>
</protein>
<gene>
    <name evidence="2" type="ORF">BGZ65_002549</name>
</gene>
<feature type="compositionally biased region" description="Low complexity" evidence="1">
    <location>
        <begin position="328"/>
        <end position="344"/>
    </location>
</feature>
<feature type="region of interest" description="Disordered" evidence="1">
    <location>
        <begin position="117"/>
        <end position="178"/>
    </location>
</feature>
<dbReference type="EMBL" id="JAAAHW010003550">
    <property type="protein sequence ID" value="KAF9982735.1"/>
    <property type="molecule type" value="Genomic_DNA"/>
</dbReference>
<accession>A0A9P6M9L9</accession>
<feature type="compositionally biased region" description="Low complexity" evidence="1">
    <location>
        <begin position="139"/>
        <end position="154"/>
    </location>
</feature>
<name>A0A9P6M9L9_9FUNG</name>
<keyword evidence="3" id="KW-1185">Reference proteome</keyword>
<organism evidence="2 3">
    <name type="scientific">Modicella reniformis</name>
    <dbReference type="NCBI Taxonomy" id="1440133"/>
    <lineage>
        <taxon>Eukaryota</taxon>
        <taxon>Fungi</taxon>
        <taxon>Fungi incertae sedis</taxon>
        <taxon>Mucoromycota</taxon>
        <taxon>Mortierellomycotina</taxon>
        <taxon>Mortierellomycetes</taxon>
        <taxon>Mortierellales</taxon>
        <taxon>Mortierellaceae</taxon>
        <taxon>Modicella</taxon>
    </lineage>
</organism>
<sequence length="1025" mass="115066">MPPECLERIVYHAAHDHRVLSTLMQVNSTLFRIATPYIYREPFRFRFGDEFQLDWDTETWTRHLREVRHAKLLLLYLSCTETVQTLLFRPKKDKGKGATKGIRLPDTAVQRHKYLSKMHPHQLSQPQHQQEIAGGGQRLQGQSAAAAAGSHATSTMEQESDSYRNNHHNHHYSRPPQPIVRIPESLEKLLRSHIICERLMNNTSPRPLRRMSLVAFSGKADSVAGGILPKPNTVNYLDYIEHLDLDSFLDTSIQVLFSSSAAALTGLRTSSMVPLASHALKDDHYVAERLFTERVLLQSTAQHITILSFSVATFARLQRDIMEHLVGPSSPSSSPSTPSSVTPTNTKNRAGLRIGTPLSQLSRLNISGLHAELKPKVLRAIRWFLRRHVSVYPGVLTAITFEGTGDTTVNRRRQRNRNVIGVEPILPGVVHFNNQYTDHVDTMDEVEDELEGGAANPNSHGESPVAGLFVDAAGHINNIFSGPHIAAAEAVPADFHSQYYLLSRNPDESCELDFMGIVQELAGQLEVLDLSRWSWSAITRQALDMIPTERLSTLRFHPRTRIMSPHGSVFLKRFSMLKVLEIHAFDEAMLDLDSDSIDLVPSTSTTTSTPLSSQVSLSTLTLTGSVPNVLPAVHDAIRLMGKSLDTIDLTAHLDGYLSTQDTLRLMDWSTSLSTSSIPCLTTLQLHGHLAMTFNAPLLLELCPTLRCFGLTIKSYTSSSFIRTEFARVLPRFMVTPDRDVIGINSLGGQRFMDLTLMTTTATGASPKFHLKVLELEGPWILTERDVKQIGDQISGLVFLNLVGCRFYPARRGDRDDEEERVDQDEESPPVVRLVERVQETLRTLRIHRRGLEGKPRRDSAEYHIPAATTATTSKSMSTLPTFHHTSSSSLLLSSSAAEETRLEPVMAFKKRFPNVKLQIREKQHENSFVLAPSAETLRRIHHRPPLRTRTTSLFSDMLGQPSMPYRMHEFAGQSSMWRRARNAVPFFKRHKTYSPNGFENGQIRSWGRGGGLRRSSVSLSRFFRG</sequence>
<evidence type="ECO:0000313" key="2">
    <source>
        <dbReference type="EMBL" id="KAF9982735.1"/>
    </source>
</evidence>
<feature type="compositionally biased region" description="Low complexity" evidence="1">
    <location>
        <begin position="121"/>
        <end position="130"/>
    </location>
</feature>
<dbReference type="AlphaFoldDB" id="A0A9P6M9L9"/>
<evidence type="ECO:0000256" key="1">
    <source>
        <dbReference type="SAM" id="MobiDB-lite"/>
    </source>
</evidence>
<comment type="caution">
    <text evidence="2">The sequence shown here is derived from an EMBL/GenBank/DDBJ whole genome shotgun (WGS) entry which is preliminary data.</text>
</comment>
<reference evidence="2" key="1">
    <citation type="journal article" date="2020" name="Fungal Divers.">
        <title>Resolving the Mortierellaceae phylogeny through synthesis of multi-gene phylogenetics and phylogenomics.</title>
        <authorList>
            <person name="Vandepol N."/>
            <person name="Liber J."/>
            <person name="Desiro A."/>
            <person name="Na H."/>
            <person name="Kennedy M."/>
            <person name="Barry K."/>
            <person name="Grigoriev I.V."/>
            <person name="Miller A.N."/>
            <person name="O'Donnell K."/>
            <person name="Stajich J.E."/>
            <person name="Bonito G."/>
        </authorList>
    </citation>
    <scope>NUCLEOTIDE SEQUENCE</scope>
    <source>
        <strain evidence="2">MES-2147</strain>
    </source>
</reference>
<dbReference type="OrthoDB" id="2398988at2759"/>
<proteinExistence type="predicted"/>
<feature type="region of interest" description="Disordered" evidence="1">
    <location>
        <begin position="325"/>
        <end position="353"/>
    </location>
</feature>
<dbReference type="Proteomes" id="UP000749646">
    <property type="component" value="Unassembled WGS sequence"/>
</dbReference>